<dbReference type="Proteomes" id="UP000009096">
    <property type="component" value="Chromosome 1"/>
</dbReference>
<dbReference type="RefSeq" id="XP_018756780.1">
    <property type="nucleotide sequence ID" value="XM_018905902.1"/>
</dbReference>
<dbReference type="VEuPathDB" id="FungiDB:FVEG_16658"/>
<keyword evidence="3" id="KW-1185">Reference proteome</keyword>
<dbReference type="AlphaFoldDB" id="W7MS64"/>
<dbReference type="EMBL" id="CM000578">
    <property type="protein sequence ID" value="EWG50589.1"/>
    <property type="molecule type" value="Genomic_DNA"/>
</dbReference>
<reference evidence="2 3" key="1">
    <citation type="journal article" date="2010" name="Nature">
        <title>Comparative genomics reveals mobile pathogenicity chromosomes in Fusarium.</title>
        <authorList>
            <person name="Ma L.J."/>
            <person name="van der Does H.C."/>
            <person name="Borkovich K.A."/>
            <person name="Coleman J.J."/>
            <person name="Daboussi M.J."/>
            <person name="Di Pietro A."/>
            <person name="Dufresne M."/>
            <person name="Freitag M."/>
            <person name="Grabherr M."/>
            <person name="Henrissat B."/>
            <person name="Houterman P.M."/>
            <person name="Kang S."/>
            <person name="Shim W.B."/>
            <person name="Woloshuk C."/>
            <person name="Xie X."/>
            <person name="Xu J.R."/>
            <person name="Antoniw J."/>
            <person name="Baker S.E."/>
            <person name="Bluhm B.H."/>
            <person name="Breakspear A."/>
            <person name="Brown D.W."/>
            <person name="Butchko R.A."/>
            <person name="Chapman S."/>
            <person name="Coulson R."/>
            <person name="Coutinho P.M."/>
            <person name="Danchin E.G."/>
            <person name="Diener A."/>
            <person name="Gale L.R."/>
            <person name="Gardiner D.M."/>
            <person name="Goff S."/>
            <person name="Hammond-Kosack K.E."/>
            <person name="Hilburn K."/>
            <person name="Hua-Van A."/>
            <person name="Jonkers W."/>
            <person name="Kazan K."/>
            <person name="Kodira C.D."/>
            <person name="Koehrsen M."/>
            <person name="Kumar L."/>
            <person name="Lee Y.H."/>
            <person name="Li L."/>
            <person name="Manners J.M."/>
            <person name="Miranda-Saavedra D."/>
            <person name="Mukherjee M."/>
            <person name="Park G."/>
            <person name="Park J."/>
            <person name="Park S.Y."/>
            <person name="Proctor R.H."/>
            <person name="Regev A."/>
            <person name="Ruiz-Roldan M.C."/>
            <person name="Sain D."/>
            <person name="Sakthikumar S."/>
            <person name="Sykes S."/>
            <person name="Schwartz D.C."/>
            <person name="Turgeon B.G."/>
            <person name="Wapinski I."/>
            <person name="Yoder O."/>
            <person name="Young S."/>
            <person name="Zeng Q."/>
            <person name="Zhou S."/>
            <person name="Galagan J."/>
            <person name="Cuomo C.A."/>
            <person name="Kistler H.C."/>
            <person name="Rep M."/>
        </authorList>
    </citation>
    <scope>NUCLEOTIDE SEQUENCE [LARGE SCALE GENOMIC DNA]</scope>
    <source>
        <strain evidence="3">M3125 / FGSC 7600</strain>
    </source>
</reference>
<feature type="region of interest" description="Disordered" evidence="1">
    <location>
        <begin position="1"/>
        <end position="31"/>
    </location>
</feature>
<organism evidence="2 3">
    <name type="scientific">Gibberella moniliformis (strain M3125 / FGSC 7600)</name>
    <name type="common">Maize ear and stalk rot fungus</name>
    <name type="synonym">Fusarium verticillioides</name>
    <dbReference type="NCBI Taxonomy" id="334819"/>
    <lineage>
        <taxon>Eukaryota</taxon>
        <taxon>Fungi</taxon>
        <taxon>Dikarya</taxon>
        <taxon>Ascomycota</taxon>
        <taxon>Pezizomycotina</taxon>
        <taxon>Sordariomycetes</taxon>
        <taxon>Hypocreomycetidae</taxon>
        <taxon>Hypocreales</taxon>
        <taxon>Nectriaceae</taxon>
        <taxon>Fusarium</taxon>
        <taxon>Fusarium fujikuroi species complex</taxon>
    </lineage>
</organism>
<dbReference type="EMBL" id="DS022254">
    <property type="protein sequence ID" value="EWG50589.1"/>
    <property type="molecule type" value="Genomic_DNA"/>
</dbReference>
<evidence type="ECO:0000313" key="2">
    <source>
        <dbReference type="EMBL" id="EWG50589.1"/>
    </source>
</evidence>
<protein>
    <submittedName>
        <fullName evidence="2">Uncharacterized protein</fullName>
    </submittedName>
</protein>
<accession>W7MS64</accession>
<gene>
    <name evidence="2" type="ORF">FVEG_16658</name>
</gene>
<name>W7MS64_GIBM7</name>
<evidence type="ECO:0000256" key="1">
    <source>
        <dbReference type="SAM" id="MobiDB-lite"/>
    </source>
</evidence>
<proteinExistence type="predicted"/>
<dbReference type="KEGG" id="fvr:FVEG_16658"/>
<dbReference type="GeneID" id="30073534"/>
<sequence length="130" mass="14895">MYTRGLERATSKPSSHMVYPSHTHSLDQSHPLLGKTMTETHVLCARYPPGRGASPNATATARNMMTQLHYSMRYTTINTLRKHVASFFCVFYPRIIHATEVRSNEDQTWSFLPRNVMIFVGYRAQGTFLL</sequence>
<feature type="compositionally biased region" description="Basic and acidic residues" evidence="1">
    <location>
        <begin position="1"/>
        <end position="10"/>
    </location>
</feature>
<evidence type="ECO:0000313" key="3">
    <source>
        <dbReference type="Proteomes" id="UP000009096"/>
    </source>
</evidence>